<evidence type="ECO:0000313" key="3">
    <source>
        <dbReference type="Proteomes" id="UP001251524"/>
    </source>
</evidence>
<feature type="transmembrane region" description="Helical" evidence="1">
    <location>
        <begin position="80"/>
        <end position="100"/>
    </location>
</feature>
<keyword evidence="1" id="KW-0812">Transmembrane</keyword>
<organism evidence="2 3">
    <name type="scientific">Lysobacter niastensis</name>
    <dbReference type="NCBI Taxonomy" id="380629"/>
    <lineage>
        <taxon>Bacteria</taxon>
        <taxon>Pseudomonadati</taxon>
        <taxon>Pseudomonadota</taxon>
        <taxon>Gammaproteobacteria</taxon>
        <taxon>Lysobacterales</taxon>
        <taxon>Lysobacteraceae</taxon>
        <taxon>Lysobacter</taxon>
    </lineage>
</organism>
<dbReference type="Proteomes" id="UP001251524">
    <property type="component" value="Unassembled WGS sequence"/>
</dbReference>
<evidence type="ECO:0000256" key="1">
    <source>
        <dbReference type="SAM" id="Phobius"/>
    </source>
</evidence>
<name>A0ABU1W7M2_9GAMM</name>
<dbReference type="RefSeq" id="WP_310058553.1">
    <property type="nucleotide sequence ID" value="NZ_JAVDVY010000001.1"/>
</dbReference>
<keyword evidence="1" id="KW-1133">Transmembrane helix</keyword>
<feature type="transmembrane region" description="Helical" evidence="1">
    <location>
        <begin position="20"/>
        <end position="37"/>
    </location>
</feature>
<protein>
    <submittedName>
        <fullName evidence="2">Uncharacterized protein</fullName>
    </submittedName>
</protein>
<comment type="caution">
    <text evidence="2">The sequence shown here is derived from an EMBL/GenBank/DDBJ whole genome shotgun (WGS) entry which is preliminary data.</text>
</comment>
<proteinExistence type="predicted"/>
<reference evidence="2 3" key="1">
    <citation type="submission" date="2023-07" db="EMBL/GenBank/DDBJ databases">
        <title>Sorghum-associated microbial communities from plants grown in Nebraska, USA.</title>
        <authorList>
            <person name="Schachtman D."/>
        </authorList>
    </citation>
    <scope>NUCLEOTIDE SEQUENCE [LARGE SCALE GENOMIC DNA]</scope>
    <source>
        <strain evidence="2 3">BE198</strain>
    </source>
</reference>
<dbReference type="EMBL" id="JAVDVY010000001">
    <property type="protein sequence ID" value="MDR7133602.1"/>
    <property type="molecule type" value="Genomic_DNA"/>
</dbReference>
<sequence>MPGVSAEATTKPRPDRGFVVFRWLVYALLAGDVVLYARFGRATELLDTAAWFVLLLLFEWETGGWNLPSRWRPALHGVRALAAFAVVMACVGYALERVWLDFANEMVWLGVIALLELEVRLPADAIRLHRIRRAMALALYLALVGFMLTWAAMGIGDEAASRESMRAAWLDAWDALLWLVAFVAIELNVFGLAPSRPRRDPRGTHSPRS</sequence>
<feature type="transmembrane region" description="Helical" evidence="1">
    <location>
        <begin position="175"/>
        <end position="193"/>
    </location>
</feature>
<keyword evidence="3" id="KW-1185">Reference proteome</keyword>
<gene>
    <name evidence="2" type="ORF">J2X06_000786</name>
</gene>
<keyword evidence="1" id="KW-0472">Membrane</keyword>
<feature type="transmembrane region" description="Helical" evidence="1">
    <location>
        <begin position="135"/>
        <end position="155"/>
    </location>
</feature>
<evidence type="ECO:0000313" key="2">
    <source>
        <dbReference type="EMBL" id="MDR7133602.1"/>
    </source>
</evidence>
<accession>A0ABU1W7M2</accession>